<organism evidence="2">
    <name type="scientific">freshwater metagenome</name>
    <dbReference type="NCBI Taxonomy" id="449393"/>
    <lineage>
        <taxon>unclassified sequences</taxon>
        <taxon>metagenomes</taxon>
        <taxon>ecological metagenomes</taxon>
    </lineage>
</organism>
<dbReference type="AlphaFoldDB" id="A0A6J6DYT5"/>
<accession>A0A6J6DYT5</accession>
<dbReference type="Pfam" id="PF13625">
    <property type="entry name" value="Helicase_C_3"/>
    <property type="match status" value="1"/>
</dbReference>
<dbReference type="EMBL" id="CAEZTM010000018">
    <property type="protein sequence ID" value="CAB4568334.1"/>
    <property type="molecule type" value="Genomic_DNA"/>
</dbReference>
<feature type="domain" description="Helicase XPB/Ssl2 N-terminal" evidence="1">
    <location>
        <begin position="317"/>
        <end position="437"/>
    </location>
</feature>
<reference evidence="2" key="1">
    <citation type="submission" date="2020-05" db="EMBL/GenBank/DDBJ databases">
        <authorList>
            <person name="Chiriac C."/>
            <person name="Salcher M."/>
            <person name="Ghai R."/>
            <person name="Kavagutti S V."/>
        </authorList>
    </citation>
    <scope>NUCLEOTIDE SEQUENCE</scope>
</reference>
<dbReference type="InterPro" id="IPR032830">
    <property type="entry name" value="XPB/Ssl2_N"/>
</dbReference>
<protein>
    <submittedName>
        <fullName evidence="2">Unannotated protein</fullName>
    </submittedName>
</protein>
<gene>
    <name evidence="2" type="ORF">UFOPK1684_00552</name>
</gene>
<proteinExistence type="predicted"/>
<sequence>MALPSKETLRLIQWLASRNEEQLLVLAKRRGLSAAQVGSLTAAATQLLDARSLAQTLDALSRDALGALGSLAEGASPEGLAELTELGLVDARENPALPLISPEQLASLAQRGTKDKAPSLKGCPPWSEEALGKQATVVASVLCELGDVIDALARHPQPATRQGSVSVTGLKALVEILGEGYNIAALVDIGVDSGLLHLSSTHVSASASALAWRESGPEEQWHHIAVSWWTALPPWVQRVVRDNPHAHWDSDLPDLISFWYPRLKAGEILETATARASMLGVIASGSPTPWGQALFAPGGSPDLGRYLPSPVPGVYASEDFTLLAPGPLSLDHRLILDRIAHRELGGLVPRYRLTSRSVLRALHGGIAAKDLVPLLQAASQTPLPSGMVHLITDTCRLAGDIELSSTRNGTTITLTRPELRQELLADPSLGPLSLRELDDRTLVTRLPVERVHDILLGARHMAMITGEDAIYQPAEERVALGTIGPDPLEDAVRSLAASITKAASQGVPPWLGSVLEVAIAAKVALEIEVDMPGGTSVSLIMEPRSLAGGRLRGVELRNSMEKTVPISAIRSATPWSPPAER</sequence>
<name>A0A6J6DYT5_9ZZZZ</name>
<evidence type="ECO:0000313" key="2">
    <source>
        <dbReference type="EMBL" id="CAB4568334.1"/>
    </source>
</evidence>
<evidence type="ECO:0000259" key="1">
    <source>
        <dbReference type="Pfam" id="PF13625"/>
    </source>
</evidence>